<evidence type="ECO:0000313" key="2">
    <source>
        <dbReference type="Proteomes" id="UP001347796"/>
    </source>
</evidence>
<evidence type="ECO:0000313" key="1">
    <source>
        <dbReference type="EMBL" id="KAK6165872.1"/>
    </source>
</evidence>
<keyword evidence="2" id="KW-1185">Reference proteome</keyword>
<dbReference type="Proteomes" id="UP001347796">
    <property type="component" value="Unassembled WGS sequence"/>
</dbReference>
<organism evidence="1 2">
    <name type="scientific">Patella caerulea</name>
    <name type="common">Rayed Mediterranean limpet</name>
    <dbReference type="NCBI Taxonomy" id="87958"/>
    <lineage>
        <taxon>Eukaryota</taxon>
        <taxon>Metazoa</taxon>
        <taxon>Spiralia</taxon>
        <taxon>Lophotrochozoa</taxon>
        <taxon>Mollusca</taxon>
        <taxon>Gastropoda</taxon>
        <taxon>Patellogastropoda</taxon>
        <taxon>Patelloidea</taxon>
        <taxon>Patellidae</taxon>
        <taxon>Patella</taxon>
    </lineage>
</organism>
<gene>
    <name evidence="1" type="ORF">SNE40_022696</name>
</gene>
<dbReference type="AlphaFoldDB" id="A0AAN8IW37"/>
<reference evidence="1 2" key="1">
    <citation type="submission" date="2024-01" db="EMBL/GenBank/DDBJ databases">
        <title>The genome of the rayed Mediterranean limpet Patella caerulea (Linnaeus, 1758).</title>
        <authorList>
            <person name="Anh-Thu Weber A."/>
            <person name="Halstead-Nussloch G."/>
        </authorList>
    </citation>
    <scope>NUCLEOTIDE SEQUENCE [LARGE SCALE GENOMIC DNA]</scope>
    <source>
        <strain evidence="1">AATW-2023a</strain>
        <tissue evidence="1">Whole specimen</tissue>
    </source>
</reference>
<name>A0AAN8IW37_PATCE</name>
<dbReference type="EMBL" id="JAZGQO010000021">
    <property type="protein sequence ID" value="KAK6165872.1"/>
    <property type="molecule type" value="Genomic_DNA"/>
</dbReference>
<protein>
    <submittedName>
        <fullName evidence="1">Uncharacterized protein</fullName>
    </submittedName>
</protein>
<accession>A0AAN8IW37</accession>
<comment type="caution">
    <text evidence="1">The sequence shown here is derived from an EMBL/GenBank/DDBJ whole genome shotgun (WGS) entry which is preliminary data.</text>
</comment>
<sequence length="144" mass="16313">MKIWDIVEKCVVYFIGMIIVVTGMCDGLRCWHCIADNCDEDPSSNYKASQKDCLEGQICQKVHFEMYSTTDKVEYKSLVRSCAEECTVHNDFVNCTDDLFTTRGCIKRSCCNNEDLCNVSTKVTAMTWNVLLAIAFGFLIKVST</sequence>
<proteinExistence type="predicted"/>